<keyword evidence="3" id="KW-0238">DNA-binding</keyword>
<dbReference type="AlphaFoldDB" id="A0A926DX66"/>
<sequence length="293" mass="32590">MLVNLELYRVFCEVARSGSFSKAAEALYITQPAVSQSVGQLERQLGRRLFTRGRRGVSLTPEGEMLYGHISSALGIIATGEEKLERMRHLQAGELSIGAGDTISEHYLLPHLERFHSLYPDIRLKVINRTSGQAIELLRSGAIDLALANLPLELSGIDVTECMEVHDIFVASARKFPHLRGRTLEHWELAQSHLVMLERLSSSRRYVDSFFLSGGVRLEPEIELGAHDLLLEFARIGLGVACVIEEFSSDYLESGELFALKLKNPVPPRSIGLCFLAGVLPSFAAERFKEMLT</sequence>
<evidence type="ECO:0000256" key="1">
    <source>
        <dbReference type="ARBA" id="ARBA00009437"/>
    </source>
</evidence>
<dbReference type="PANTHER" id="PTHR30126:SF64">
    <property type="entry name" value="HTH-TYPE TRANSCRIPTIONAL REGULATOR CITR"/>
    <property type="match status" value="1"/>
</dbReference>
<comment type="similarity">
    <text evidence="1">Belongs to the LysR transcriptional regulatory family.</text>
</comment>
<keyword evidence="2" id="KW-0805">Transcription regulation</keyword>
<organism evidence="6 7">
    <name type="scientific">Ligaoa zhengdingensis</name>
    <dbReference type="NCBI Taxonomy" id="2763658"/>
    <lineage>
        <taxon>Bacteria</taxon>
        <taxon>Bacillati</taxon>
        <taxon>Bacillota</taxon>
        <taxon>Clostridia</taxon>
        <taxon>Eubacteriales</taxon>
        <taxon>Oscillospiraceae</taxon>
        <taxon>Ligaoa</taxon>
    </lineage>
</organism>
<keyword evidence="4" id="KW-0804">Transcription</keyword>
<evidence type="ECO:0000313" key="6">
    <source>
        <dbReference type="EMBL" id="MBC8546895.1"/>
    </source>
</evidence>
<evidence type="ECO:0000259" key="5">
    <source>
        <dbReference type="PROSITE" id="PS50931"/>
    </source>
</evidence>
<dbReference type="PROSITE" id="PS50931">
    <property type="entry name" value="HTH_LYSR"/>
    <property type="match status" value="1"/>
</dbReference>
<evidence type="ECO:0000256" key="2">
    <source>
        <dbReference type="ARBA" id="ARBA00023015"/>
    </source>
</evidence>
<evidence type="ECO:0000256" key="4">
    <source>
        <dbReference type="ARBA" id="ARBA00023163"/>
    </source>
</evidence>
<protein>
    <submittedName>
        <fullName evidence="6">LysR family transcriptional regulator</fullName>
    </submittedName>
</protein>
<dbReference type="InterPro" id="IPR036388">
    <property type="entry name" value="WH-like_DNA-bd_sf"/>
</dbReference>
<dbReference type="SUPFAM" id="SSF46785">
    <property type="entry name" value="Winged helix' DNA-binding domain"/>
    <property type="match status" value="1"/>
</dbReference>
<name>A0A926DX66_9FIRM</name>
<dbReference type="Pfam" id="PF03466">
    <property type="entry name" value="LysR_substrate"/>
    <property type="match status" value="1"/>
</dbReference>
<dbReference type="GO" id="GO:0003700">
    <property type="term" value="F:DNA-binding transcription factor activity"/>
    <property type="evidence" value="ECO:0007669"/>
    <property type="project" value="InterPro"/>
</dbReference>
<dbReference type="InterPro" id="IPR005119">
    <property type="entry name" value="LysR_subst-bd"/>
</dbReference>
<dbReference type="EMBL" id="JACRST010000011">
    <property type="protein sequence ID" value="MBC8546895.1"/>
    <property type="molecule type" value="Genomic_DNA"/>
</dbReference>
<dbReference type="FunFam" id="1.10.10.10:FF:000001">
    <property type="entry name" value="LysR family transcriptional regulator"/>
    <property type="match status" value="1"/>
</dbReference>
<dbReference type="PANTHER" id="PTHR30126">
    <property type="entry name" value="HTH-TYPE TRANSCRIPTIONAL REGULATOR"/>
    <property type="match status" value="1"/>
</dbReference>
<dbReference type="CDD" id="cd05466">
    <property type="entry name" value="PBP2_LTTR_substrate"/>
    <property type="match status" value="1"/>
</dbReference>
<dbReference type="GO" id="GO:0000976">
    <property type="term" value="F:transcription cis-regulatory region binding"/>
    <property type="evidence" value="ECO:0007669"/>
    <property type="project" value="TreeGrafter"/>
</dbReference>
<gene>
    <name evidence="6" type="ORF">H8711_08100</name>
</gene>
<keyword evidence="7" id="KW-1185">Reference proteome</keyword>
<evidence type="ECO:0000256" key="3">
    <source>
        <dbReference type="ARBA" id="ARBA00023125"/>
    </source>
</evidence>
<dbReference type="Gene3D" id="1.10.10.10">
    <property type="entry name" value="Winged helix-like DNA-binding domain superfamily/Winged helix DNA-binding domain"/>
    <property type="match status" value="1"/>
</dbReference>
<proteinExistence type="inferred from homology"/>
<evidence type="ECO:0000313" key="7">
    <source>
        <dbReference type="Proteomes" id="UP000653127"/>
    </source>
</evidence>
<reference evidence="6" key="1">
    <citation type="submission" date="2020-08" db="EMBL/GenBank/DDBJ databases">
        <title>Genome public.</title>
        <authorList>
            <person name="Liu C."/>
            <person name="Sun Q."/>
        </authorList>
    </citation>
    <scope>NUCLEOTIDE SEQUENCE</scope>
    <source>
        <strain evidence="6">NSJ-31</strain>
    </source>
</reference>
<dbReference type="Gene3D" id="3.40.190.290">
    <property type="match status" value="1"/>
</dbReference>
<dbReference type="RefSeq" id="WP_249282972.1">
    <property type="nucleotide sequence ID" value="NZ_JACRST010000011.1"/>
</dbReference>
<comment type="caution">
    <text evidence="6">The sequence shown here is derived from an EMBL/GenBank/DDBJ whole genome shotgun (WGS) entry which is preliminary data.</text>
</comment>
<dbReference type="PRINTS" id="PR00039">
    <property type="entry name" value="HTHLYSR"/>
</dbReference>
<dbReference type="Pfam" id="PF00126">
    <property type="entry name" value="HTH_1"/>
    <property type="match status" value="1"/>
</dbReference>
<dbReference type="InterPro" id="IPR000847">
    <property type="entry name" value="LysR_HTH_N"/>
</dbReference>
<feature type="domain" description="HTH lysR-type" evidence="5">
    <location>
        <begin position="3"/>
        <end position="60"/>
    </location>
</feature>
<dbReference type="SUPFAM" id="SSF53850">
    <property type="entry name" value="Periplasmic binding protein-like II"/>
    <property type="match status" value="1"/>
</dbReference>
<dbReference type="Proteomes" id="UP000653127">
    <property type="component" value="Unassembled WGS sequence"/>
</dbReference>
<accession>A0A926DX66</accession>
<dbReference type="InterPro" id="IPR036390">
    <property type="entry name" value="WH_DNA-bd_sf"/>
</dbReference>